<proteinExistence type="predicted"/>
<accession>A0A401VXM9</accession>
<keyword evidence="5" id="KW-1185">Reference proteome</keyword>
<evidence type="ECO:0008006" key="6">
    <source>
        <dbReference type="Google" id="ProtNLM"/>
    </source>
</evidence>
<dbReference type="RefSeq" id="WP_125052965.1">
    <property type="nucleotide sequence ID" value="NZ_BHZD01000001.1"/>
</dbReference>
<feature type="region of interest" description="Disordered" evidence="1">
    <location>
        <begin position="743"/>
        <end position="764"/>
    </location>
</feature>
<dbReference type="InterPro" id="IPR006827">
    <property type="entry name" value="Lant_deHydtase_N"/>
</dbReference>
<reference evidence="4 5" key="1">
    <citation type="submission" date="2018-11" db="EMBL/GenBank/DDBJ databases">
        <title>Whole genome sequence of Streptomyces paromomycinus NBRC 15454(T).</title>
        <authorList>
            <person name="Komaki H."/>
            <person name="Tamura T."/>
        </authorList>
    </citation>
    <scope>NUCLEOTIDE SEQUENCE [LARGE SCALE GENOMIC DNA]</scope>
    <source>
        <strain evidence="4 5">NBRC 15454</strain>
    </source>
</reference>
<name>A0A401VXM9_STREY</name>
<evidence type="ECO:0000259" key="3">
    <source>
        <dbReference type="Pfam" id="PF14028"/>
    </source>
</evidence>
<dbReference type="NCBIfam" id="TIGR03891">
    <property type="entry name" value="thiopep_ocin"/>
    <property type="match status" value="1"/>
</dbReference>
<organism evidence="4 5">
    <name type="scientific">Streptomyces paromomycinus</name>
    <name type="common">Streptomyces rimosus subsp. paromomycinus</name>
    <dbReference type="NCBI Taxonomy" id="92743"/>
    <lineage>
        <taxon>Bacteria</taxon>
        <taxon>Bacillati</taxon>
        <taxon>Actinomycetota</taxon>
        <taxon>Actinomycetes</taxon>
        <taxon>Kitasatosporales</taxon>
        <taxon>Streptomycetaceae</taxon>
        <taxon>Streptomyces</taxon>
    </lineage>
</organism>
<dbReference type="Pfam" id="PF14028">
    <property type="entry name" value="Lant_dehydr_C"/>
    <property type="match status" value="1"/>
</dbReference>
<feature type="domain" description="Lantibiotic dehydratase N-terminal" evidence="2">
    <location>
        <begin position="54"/>
        <end position="705"/>
    </location>
</feature>
<evidence type="ECO:0000256" key="1">
    <source>
        <dbReference type="SAM" id="MobiDB-lite"/>
    </source>
</evidence>
<dbReference type="EMBL" id="BHZD01000001">
    <property type="protein sequence ID" value="GCD41791.1"/>
    <property type="molecule type" value="Genomic_DNA"/>
</dbReference>
<dbReference type="InterPro" id="IPR023809">
    <property type="entry name" value="Thiopep_bacteriocin_synth_dom"/>
</dbReference>
<evidence type="ECO:0000313" key="5">
    <source>
        <dbReference type="Proteomes" id="UP000286746"/>
    </source>
</evidence>
<dbReference type="Pfam" id="PF04738">
    <property type="entry name" value="Lant_dehydr_N"/>
    <property type="match status" value="1"/>
</dbReference>
<comment type="caution">
    <text evidence="4">The sequence shown here is derived from an EMBL/GenBank/DDBJ whole genome shotgun (WGS) entry which is preliminary data.</text>
</comment>
<feature type="compositionally biased region" description="Pro residues" evidence="1">
    <location>
        <begin position="746"/>
        <end position="762"/>
    </location>
</feature>
<dbReference type="Proteomes" id="UP000286746">
    <property type="component" value="Unassembled WGS sequence"/>
</dbReference>
<sequence length="1032" mass="110910">MSTRLRYQCEQSALVRSVHHPGITVPPWPDLADTSPAGVERWAGWIGQVWGTAVIADAVRHASPGLARELDALVADPAPGDAAAVSKLLLALAGYLLRLQHRAAPFGLFAGVSEARFGPRTTVRWGTEHRAVAQADGTWLAHVITTLEALPEVRPLLTVVANTIAVVRGDRLVVPWRPRRPGARTTAVREVSVRHTPAVRAVLEMASASVAYRDLARRLAEDSPDVDARTVCALLDELIAHHVLISCLHPPATEPDALGCLLGRLESIGVHQVPPAAELIAALRAVHGLMSEHNRLPASAGRDHRRALTQRMREHADVAEPLAVDLHLDAEVQLPRAVAWETEAAAAVLARLTPSPYGVPAWHAYRGRFLERYGPHVLVPLLQCTDPVTGIGLPAGFHSAAPAPRPPLSSRDRRLLALAQQAVLEDRDIELDDRLIEQLAVGDPARMQIPPHTELLAELHSPSPAALDHGDFALILRGVSRGYGHLSGGRFAALLAHDPASALLTALARPPAGTAGALPVQLAFPSLASGASHLARLPRLQQHLVSFSEHRAPEPENTFTPDDLAVLCDGQRLHLVSRSRGQILDPSIPHSLQRQWHTPWLGRFCEELARGHTAVLTALVRAFNWGAAGALPVLPRLRHKRTVLSPATWALDRAALPGPDAAPAAWEDAFADLRTRRRLPDAVLLEDFDQRLPLHLDDIGHLALLRHHLHRAKHPLALTEAPDERAWGWCQGRPTEIVTLLRSTTPPAPGPPVPADAPPPHPGGQVPGASPYLCVRLSGARRPSHDGVLRQLPILLADFAGIPRWFLPEQAAAMTLVFRFPQDRAVGPAIQMVGAWAARLVKSGALGAMEVIPYRPHPGRWGSESQVKAAESCFTADSAAVLHQLLRVRGADSRVLAAANAVAIAAGFCGDIDAGLRWLATQPKSTATPTPLPRSVHRSALRLITTDGRWAVLRTLPGGDGLADRWETRHQALAAYRTALGPAPGTAPELVLAGLLDEHHRRTGADGEGALRLARAVALAHRARPLAAGGAR</sequence>
<gene>
    <name evidence="4" type="ORF">GKJPGBOP_01448</name>
</gene>
<feature type="domain" description="Thiopeptide-type bacteriocin biosynthesis" evidence="3">
    <location>
        <begin position="790"/>
        <end position="980"/>
    </location>
</feature>
<evidence type="ECO:0000313" key="4">
    <source>
        <dbReference type="EMBL" id="GCD41791.1"/>
    </source>
</evidence>
<protein>
    <recommendedName>
        <fullName evidence="6">Lantibiotic dehydratase</fullName>
    </recommendedName>
</protein>
<evidence type="ECO:0000259" key="2">
    <source>
        <dbReference type="Pfam" id="PF04738"/>
    </source>
</evidence>
<dbReference type="AlphaFoldDB" id="A0A401VXM9"/>